<dbReference type="SMART" id="SM00857">
    <property type="entry name" value="Resolvase"/>
    <property type="match status" value="1"/>
</dbReference>
<gene>
    <name evidence="2" type="ORF">Pla144_50570</name>
</gene>
<name>A0A5C6C4X0_9BACT</name>
<dbReference type="InterPro" id="IPR006119">
    <property type="entry name" value="Resolv_N"/>
</dbReference>
<dbReference type="SUPFAM" id="SSF46955">
    <property type="entry name" value="Putative DNA-binding domain"/>
    <property type="match status" value="1"/>
</dbReference>
<dbReference type="InterPro" id="IPR051491">
    <property type="entry name" value="Recombinase/Transposase-rel"/>
</dbReference>
<dbReference type="PANTHER" id="PTHR36172:SF1">
    <property type="entry name" value="RESOLVASE-RELATED"/>
    <property type="match status" value="1"/>
</dbReference>
<keyword evidence="3" id="KW-1185">Reference proteome</keyword>
<dbReference type="Gene3D" id="1.10.1660.10">
    <property type="match status" value="1"/>
</dbReference>
<dbReference type="Proteomes" id="UP000318437">
    <property type="component" value="Unassembled WGS sequence"/>
</dbReference>
<dbReference type="Gene3D" id="3.40.50.1390">
    <property type="entry name" value="Resolvase, N-terminal catalytic domain"/>
    <property type="match status" value="1"/>
</dbReference>
<dbReference type="PROSITE" id="PS51736">
    <property type="entry name" value="RECOMBINASES_3"/>
    <property type="match status" value="1"/>
</dbReference>
<sequence length="458" mass="52335">MPNQNGICGASSHQLLSVGDVCRLSGAHPNTVRRWSLNQLPTYRSGNGGHRRFKREDVEQFLGLEVESEHPSILLYARVSSGGQAKGFAKNEESSLSRQVERLKLHCQNQYGIEPTVFTDIGSGLSFKRAGLGRMLEQIMQHKHDGGILLLTFRDRLARFGVEIIELLAKNHGIKIIYTEKELNESEEKELSDDIIAVCTSFSARIHGARAAKLSTKTMSQEAIERATELKRQGVSTTKVVAIMNEENYELSDGSPVSMAIVNKYTKKPLDLILPKQTKNNVQEYLDECIEVTTNDTRIKSHDIYLDYSEWCKSKGKDVLPIMSLGRVLIKQFRKTGVIDPELKKQGNYKIHAGWMGIRVKNKRLHFQVKSKPHKKHVKQEEQPAENFVVFYDEVLKGRFNGFRRELDEKYKQWCKEKGFKPISMLKIPKLIRMISNQHGQKEKFGMRYNFLDIAKGK</sequence>
<dbReference type="SUPFAM" id="SSF53041">
    <property type="entry name" value="Resolvase-like"/>
    <property type="match status" value="1"/>
</dbReference>
<evidence type="ECO:0000313" key="2">
    <source>
        <dbReference type="EMBL" id="TWU17849.1"/>
    </source>
</evidence>
<accession>A0A5C6C4X0</accession>
<dbReference type="EMBL" id="SJPS01000018">
    <property type="protein sequence ID" value="TWU17849.1"/>
    <property type="molecule type" value="Genomic_DNA"/>
</dbReference>
<dbReference type="Pfam" id="PF00239">
    <property type="entry name" value="Resolvase"/>
    <property type="match status" value="1"/>
</dbReference>
<dbReference type="PANTHER" id="PTHR36172">
    <property type="match status" value="1"/>
</dbReference>
<feature type="domain" description="Resolvase/invertase-type recombinase catalytic" evidence="1">
    <location>
        <begin position="72"/>
        <end position="227"/>
    </location>
</feature>
<evidence type="ECO:0000259" key="1">
    <source>
        <dbReference type="PROSITE" id="PS51736"/>
    </source>
</evidence>
<dbReference type="OrthoDB" id="284280at2"/>
<proteinExistence type="predicted"/>
<comment type="caution">
    <text evidence="2">The sequence shown here is derived from an EMBL/GenBank/DDBJ whole genome shotgun (WGS) entry which is preliminary data.</text>
</comment>
<organism evidence="2 3">
    <name type="scientific">Bythopirellula polymerisocia</name>
    <dbReference type="NCBI Taxonomy" id="2528003"/>
    <lineage>
        <taxon>Bacteria</taxon>
        <taxon>Pseudomonadati</taxon>
        <taxon>Planctomycetota</taxon>
        <taxon>Planctomycetia</taxon>
        <taxon>Pirellulales</taxon>
        <taxon>Lacipirellulaceae</taxon>
        <taxon>Bythopirellula</taxon>
    </lineage>
</organism>
<dbReference type="AlphaFoldDB" id="A0A5C6C4X0"/>
<dbReference type="Pfam" id="PF12728">
    <property type="entry name" value="HTH_17"/>
    <property type="match status" value="1"/>
</dbReference>
<dbReference type="InterPro" id="IPR009061">
    <property type="entry name" value="DNA-bd_dom_put_sf"/>
</dbReference>
<dbReference type="InterPro" id="IPR041657">
    <property type="entry name" value="HTH_17"/>
</dbReference>
<protein>
    <recommendedName>
        <fullName evidence="1">Resolvase/invertase-type recombinase catalytic domain-containing protein</fullName>
    </recommendedName>
</protein>
<dbReference type="GO" id="GO:0000150">
    <property type="term" value="F:DNA strand exchange activity"/>
    <property type="evidence" value="ECO:0007669"/>
    <property type="project" value="InterPro"/>
</dbReference>
<dbReference type="NCBIfam" id="NF033518">
    <property type="entry name" value="transpos_IS607"/>
    <property type="match status" value="1"/>
</dbReference>
<evidence type="ECO:0000313" key="3">
    <source>
        <dbReference type="Proteomes" id="UP000318437"/>
    </source>
</evidence>
<dbReference type="Gene3D" id="1.10.287.2170">
    <property type="match status" value="1"/>
</dbReference>
<dbReference type="RefSeq" id="WP_146453252.1">
    <property type="nucleotide sequence ID" value="NZ_SJPS01000018.1"/>
</dbReference>
<dbReference type="GO" id="GO:0003677">
    <property type="term" value="F:DNA binding"/>
    <property type="evidence" value="ECO:0007669"/>
    <property type="project" value="InterPro"/>
</dbReference>
<reference evidence="2 3" key="1">
    <citation type="submission" date="2019-02" db="EMBL/GenBank/DDBJ databases">
        <title>Deep-cultivation of Planctomycetes and their phenomic and genomic characterization uncovers novel biology.</title>
        <authorList>
            <person name="Wiegand S."/>
            <person name="Jogler M."/>
            <person name="Boedeker C."/>
            <person name="Pinto D."/>
            <person name="Vollmers J."/>
            <person name="Rivas-Marin E."/>
            <person name="Kohn T."/>
            <person name="Peeters S.H."/>
            <person name="Heuer A."/>
            <person name="Rast P."/>
            <person name="Oberbeckmann S."/>
            <person name="Bunk B."/>
            <person name="Jeske O."/>
            <person name="Meyerdierks A."/>
            <person name="Storesund J.E."/>
            <person name="Kallscheuer N."/>
            <person name="Luecker S."/>
            <person name="Lage O.M."/>
            <person name="Pohl T."/>
            <person name="Merkel B.J."/>
            <person name="Hornburger P."/>
            <person name="Mueller R.-W."/>
            <person name="Bruemmer F."/>
            <person name="Labrenz M."/>
            <person name="Spormann A.M."/>
            <person name="Op Den Camp H."/>
            <person name="Overmann J."/>
            <person name="Amann R."/>
            <person name="Jetten M.S.M."/>
            <person name="Mascher T."/>
            <person name="Medema M.H."/>
            <person name="Devos D.P."/>
            <person name="Kaster A.-K."/>
            <person name="Ovreas L."/>
            <person name="Rohde M."/>
            <person name="Galperin M.Y."/>
            <person name="Jogler C."/>
        </authorList>
    </citation>
    <scope>NUCLEOTIDE SEQUENCE [LARGE SCALE GENOMIC DNA]</scope>
    <source>
        <strain evidence="2 3">Pla144</strain>
    </source>
</reference>
<dbReference type="InterPro" id="IPR048046">
    <property type="entry name" value="Transpos_IS607"/>
</dbReference>
<dbReference type="InterPro" id="IPR036162">
    <property type="entry name" value="Resolvase-like_N_sf"/>
</dbReference>